<gene>
    <name evidence="1" type="ORF">K3G42_008588</name>
</gene>
<proteinExistence type="predicted"/>
<evidence type="ECO:0000313" key="1">
    <source>
        <dbReference type="EMBL" id="KAH7996617.1"/>
    </source>
</evidence>
<name>A0ACB8EUK1_9SAUR</name>
<accession>A0ACB8EUK1</accession>
<dbReference type="Proteomes" id="UP000827872">
    <property type="component" value="Linkage Group LG15"/>
</dbReference>
<comment type="caution">
    <text evidence="1">The sequence shown here is derived from an EMBL/GenBank/DDBJ whole genome shotgun (WGS) entry which is preliminary data.</text>
</comment>
<protein>
    <submittedName>
        <fullName evidence="1">Uncharacterized protein</fullName>
    </submittedName>
</protein>
<dbReference type="EMBL" id="CM037628">
    <property type="protein sequence ID" value="KAH7996617.1"/>
    <property type="molecule type" value="Genomic_DNA"/>
</dbReference>
<organism evidence="1 2">
    <name type="scientific">Sphaerodactylus townsendi</name>
    <dbReference type="NCBI Taxonomy" id="933632"/>
    <lineage>
        <taxon>Eukaryota</taxon>
        <taxon>Metazoa</taxon>
        <taxon>Chordata</taxon>
        <taxon>Craniata</taxon>
        <taxon>Vertebrata</taxon>
        <taxon>Euteleostomi</taxon>
        <taxon>Lepidosauria</taxon>
        <taxon>Squamata</taxon>
        <taxon>Bifurcata</taxon>
        <taxon>Gekkota</taxon>
        <taxon>Sphaerodactylidae</taxon>
        <taxon>Sphaerodactylus</taxon>
    </lineage>
</organism>
<evidence type="ECO:0000313" key="2">
    <source>
        <dbReference type="Proteomes" id="UP000827872"/>
    </source>
</evidence>
<reference evidence="1" key="1">
    <citation type="submission" date="2021-08" db="EMBL/GenBank/DDBJ databases">
        <title>The first chromosome-level gecko genome reveals the dynamic sex chromosomes of Neotropical dwarf geckos (Sphaerodactylidae: Sphaerodactylus).</title>
        <authorList>
            <person name="Pinto B.J."/>
            <person name="Keating S.E."/>
            <person name="Gamble T."/>
        </authorList>
    </citation>
    <scope>NUCLEOTIDE SEQUENCE</scope>
    <source>
        <strain evidence="1">TG3544</strain>
    </source>
</reference>
<sequence>MKNKVVDKPVELMKDKVMDKPMEVVKDGSQVIPNSIIPGRNPVGQLDPRRKPPSEQPVEGKMARYHKQYSTFKRNYALEETVKLINAAKKNVVSVWKKIVEEIKCIVGSQCAEAMWLAIA</sequence>
<keyword evidence="2" id="KW-1185">Reference proteome</keyword>